<dbReference type="Gene3D" id="3.50.50.60">
    <property type="entry name" value="FAD/NAD(P)-binding domain"/>
    <property type="match status" value="1"/>
</dbReference>
<gene>
    <name evidence="9" type="ORF">FZEAL_1944</name>
</gene>
<feature type="transmembrane region" description="Helical" evidence="7">
    <location>
        <begin position="6"/>
        <end position="24"/>
    </location>
</feature>
<dbReference type="SUPFAM" id="SSF51905">
    <property type="entry name" value="FAD/NAD(P)-binding domain"/>
    <property type="match status" value="1"/>
</dbReference>
<evidence type="ECO:0000256" key="2">
    <source>
        <dbReference type="ARBA" id="ARBA00022630"/>
    </source>
</evidence>
<keyword evidence="7" id="KW-1133">Transmembrane helix</keyword>
<evidence type="ECO:0000256" key="5">
    <source>
        <dbReference type="ARBA" id="ARBA00023033"/>
    </source>
</evidence>
<dbReference type="Pfam" id="PF01494">
    <property type="entry name" value="FAD_binding_3"/>
    <property type="match status" value="2"/>
</dbReference>
<dbReference type="Proteomes" id="UP000635477">
    <property type="component" value="Unassembled WGS sequence"/>
</dbReference>
<keyword evidence="3" id="KW-0274">FAD</keyword>
<keyword evidence="4" id="KW-0560">Oxidoreductase</keyword>
<evidence type="ECO:0000259" key="8">
    <source>
        <dbReference type="Pfam" id="PF01494"/>
    </source>
</evidence>
<feature type="domain" description="FAD-binding" evidence="8">
    <location>
        <begin position="121"/>
        <end position="366"/>
    </location>
</feature>
<evidence type="ECO:0000256" key="3">
    <source>
        <dbReference type="ARBA" id="ARBA00022827"/>
    </source>
</evidence>
<dbReference type="PRINTS" id="PR00420">
    <property type="entry name" value="RNGMNOXGNASE"/>
</dbReference>
<reference evidence="9" key="2">
    <citation type="submission" date="2020-05" db="EMBL/GenBank/DDBJ databases">
        <authorList>
            <person name="Kim H.-S."/>
            <person name="Proctor R.H."/>
            <person name="Brown D.W."/>
        </authorList>
    </citation>
    <scope>NUCLEOTIDE SEQUENCE</scope>
    <source>
        <strain evidence="9">NRRL 22465</strain>
    </source>
</reference>
<dbReference type="PANTHER" id="PTHR47178">
    <property type="entry name" value="MONOOXYGENASE, FAD-BINDING"/>
    <property type="match status" value="1"/>
</dbReference>
<comment type="cofactor">
    <cofactor evidence="1">
        <name>FAD</name>
        <dbReference type="ChEBI" id="CHEBI:57692"/>
    </cofactor>
</comment>
<dbReference type="GO" id="GO:0004497">
    <property type="term" value="F:monooxygenase activity"/>
    <property type="evidence" value="ECO:0007669"/>
    <property type="project" value="UniProtKB-KW"/>
</dbReference>
<dbReference type="InterPro" id="IPR036188">
    <property type="entry name" value="FAD/NAD-bd_sf"/>
</dbReference>
<dbReference type="EMBL" id="JABEYC010000118">
    <property type="protein sequence ID" value="KAF4982426.1"/>
    <property type="molecule type" value="Genomic_DNA"/>
</dbReference>
<evidence type="ECO:0000256" key="6">
    <source>
        <dbReference type="SAM" id="MobiDB-lite"/>
    </source>
</evidence>
<sequence>MSCNDFHVIIIGAGITGLIVAQGLKRMGIRHTIFEREVSLNYRSNEWTMAIHWSLDRLEKIVPPEVFSQLPLISCNPAVPIEAGGLYPIIQAETGNILTGVPYEKGLRVSRSKMRSLCSEGIEVNYGKNLVDVAFNESGQGVFATFGDGTTVSGSIIVGADGPRSRVREFAMGSAEDAAVSKFPIFHTNMTVCFNDAEKAKYVRREFPTSYLALSNQSFHAFQSISNMPDGVEHPESWIFHMAMAWLGDSDNKLSYPERLALIKERALGMSEPARSAFLWLPEDTEVHKADISYWVPKPWDNHDGRMTLIGDAAHPMPPYRGQGLNHCICDASYLLAGLEDVCNGAAELNEAIKAYEGDVIPRGQEEVKCSVENGYMLHDWEKVETSPVFTRGFKPMEGHDAKPDVKQDEISEHAKIQREREAEEASVAVSSA</sequence>
<keyword evidence="7" id="KW-0472">Membrane</keyword>
<name>A0A8H4USB5_9HYPO</name>
<dbReference type="OrthoDB" id="47494at2759"/>
<dbReference type="GO" id="GO:0071949">
    <property type="term" value="F:FAD binding"/>
    <property type="evidence" value="ECO:0007669"/>
    <property type="project" value="InterPro"/>
</dbReference>
<keyword evidence="5" id="KW-0503">Monooxygenase</keyword>
<keyword evidence="10" id="KW-1185">Reference proteome</keyword>
<protein>
    <recommendedName>
        <fullName evidence="8">FAD-binding domain-containing protein</fullName>
    </recommendedName>
</protein>
<dbReference type="InterPro" id="IPR002938">
    <property type="entry name" value="FAD-bd"/>
</dbReference>
<keyword evidence="2" id="KW-0285">Flavoprotein</keyword>
<feature type="region of interest" description="Disordered" evidence="6">
    <location>
        <begin position="396"/>
        <end position="433"/>
    </location>
</feature>
<feature type="compositionally biased region" description="Basic and acidic residues" evidence="6">
    <location>
        <begin position="396"/>
        <end position="424"/>
    </location>
</feature>
<evidence type="ECO:0000256" key="1">
    <source>
        <dbReference type="ARBA" id="ARBA00001974"/>
    </source>
</evidence>
<dbReference type="PANTHER" id="PTHR47178:SF2">
    <property type="entry name" value="FAD-BINDING DOMAIN-CONTAINING PROTEIN"/>
    <property type="match status" value="1"/>
</dbReference>
<dbReference type="AlphaFoldDB" id="A0A8H4USB5"/>
<proteinExistence type="predicted"/>
<evidence type="ECO:0000313" key="10">
    <source>
        <dbReference type="Proteomes" id="UP000635477"/>
    </source>
</evidence>
<reference evidence="9" key="1">
    <citation type="journal article" date="2020" name="BMC Genomics">
        <title>Correction to: Identification and distribution of gene clusters required for synthesis of sphingolipid metabolism inhibitors in diverse species of the filamentous fungus Fusarium.</title>
        <authorList>
            <person name="Kim H.S."/>
            <person name="Lohmar J.M."/>
            <person name="Busman M."/>
            <person name="Brown D.W."/>
            <person name="Naumann T.A."/>
            <person name="Divon H.H."/>
            <person name="Lysoe E."/>
            <person name="Uhlig S."/>
            <person name="Proctor R.H."/>
        </authorList>
    </citation>
    <scope>NUCLEOTIDE SEQUENCE</scope>
    <source>
        <strain evidence="9">NRRL 22465</strain>
    </source>
</reference>
<evidence type="ECO:0000313" key="9">
    <source>
        <dbReference type="EMBL" id="KAF4982426.1"/>
    </source>
</evidence>
<feature type="domain" description="FAD-binding" evidence="8">
    <location>
        <begin position="6"/>
        <end position="37"/>
    </location>
</feature>
<evidence type="ECO:0000256" key="4">
    <source>
        <dbReference type="ARBA" id="ARBA00023002"/>
    </source>
</evidence>
<keyword evidence="7" id="KW-0812">Transmembrane</keyword>
<organism evidence="9 10">
    <name type="scientific">Fusarium zealandicum</name>
    <dbReference type="NCBI Taxonomy" id="1053134"/>
    <lineage>
        <taxon>Eukaryota</taxon>
        <taxon>Fungi</taxon>
        <taxon>Dikarya</taxon>
        <taxon>Ascomycota</taxon>
        <taxon>Pezizomycotina</taxon>
        <taxon>Sordariomycetes</taxon>
        <taxon>Hypocreomycetidae</taxon>
        <taxon>Hypocreales</taxon>
        <taxon>Nectriaceae</taxon>
        <taxon>Fusarium</taxon>
        <taxon>Fusarium staphyleae species complex</taxon>
    </lineage>
</organism>
<evidence type="ECO:0000256" key="7">
    <source>
        <dbReference type="SAM" id="Phobius"/>
    </source>
</evidence>
<comment type="caution">
    <text evidence="9">The sequence shown here is derived from an EMBL/GenBank/DDBJ whole genome shotgun (WGS) entry which is preliminary data.</text>
</comment>
<accession>A0A8H4USB5</accession>